<dbReference type="InterPro" id="IPR019384">
    <property type="entry name" value="FHIP"/>
</dbReference>
<dbReference type="Pfam" id="PF10257">
    <property type="entry name" value="RAI16-like"/>
    <property type="match status" value="1"/>
</dbReference>
<dbReference type="AlphaFoldDB" id="A0A8S3V9T0"/>
<dbReference type="Gene3D" id="3.90.550.10">
    <property type="entry name" value="Spore Coat Polysaccharide Biosynthesis Protein SpsA, Chain A"/>
    <property type="match status" value="1"/>
</dbReference>
<accession>A0A8S3V9T0</accession>
<dbReference type="PANTHER" id="PTHR21705:SF11">
    <property type="entry name" value="FHIP FAMILY PROTEIN CG3558"/>
    <property type="match status" value="1"/>
</dbReference>
<dbReference type="OrthoDB" id="6287422at2759"/>
<protein>
    <submittedName>
        <fullName evidence="2">UPF0518 protein GI14169,UPF0518 protein CPIJ015043,FTS and Hook-interacting protein,Protein FAM160A1,FTS and Hook-interacting protein homolog</fullName>
    </submittedName>
</protein>
<dbReference type="PANTHER" id="PTHR21705">
    <property type="entry name" value="RAI16 PROTEIN-RELATED"/>
    <property type="match status" value="1"/>
</dbReference>
<sequence length="708" mass="80163">MDINGLRTTLTENGQEHLLKYWDQLADDEKQQLHNDLVKLNYSEINKYFKAAMETINSASQKIDDSLEPLPAEVCGRITSTDKDTLNSYQTAVAEPGDNSSFVYLPGDLDLSVHVLVLIPSSSLIKRIFEGSSSTLISTRYLHSGQRSSPFVLTISSRHLLQNLKVPVRQLYSAMLHEFESRMSWFKRGRNDSKLSSKSGSSDSLLDGRPRSETDPQTCLEVFKNHWSQAVGIINKGQIQDKGQQAIDEVDTVFQNFEQMLTLLENEEGLDDNGQGMPGPILHYLLENQIFEKVSVWCQSQTEQTDKIILEQLRLYEQLISQSHQILLIHKAVIQPLLRLLSFCEETQNSAEIEVRLVLVLHQICVCISQQTLILESFFNTNANHGPARFLIFSLLIPFIHRERRIGQQARDALLLIMSLSSKHPHIGQYIAEHSDFCPVLATGLSGLYSSLPRKLPNTSEDWSCITQKDITATPELQMFLNSLEFCNAVVQISDPQVRCQLIQYIYDGFLVPVLGPALHQNSREEVIAATAYLELFLRKITEPALTRAFIRFILTEQNDEIIILDSLTTRINSSSRLLCSASLSLFKTLVDLNCEDVMFEIIFKHLIPCSHVMVSQRRAVKDLDLYSKSSERFLSLRPSCLVTGSQDIHKIPDIDVDRSRSNSFENSKSNFTTNSIGGKLEQYDSNYIDYLSEAKLLLENCSKACTV</sequence>
<dbReference type="InterPro" id="IPR029044">
    <property type="entry name" value="Nucleotide-diphossugar_trans"/>
</dbReference>
<organism evidence="2 3">
    <name type="scientific">Mytilus edulis</name>
    <name type="common">Blue mussel</name>
    <dbReference type="NCBI Taxonomy" id="6550"/>
    <lineage>
        <taxon>Eukaryota</taxon>
        <taxon>Metazoa</taxon>
        <taxon>Spiralia</taxon>
        <taxon>Lophotrochozoa</taxon>
        <taxon>Mollusca</taxon>
        <taxon>Bivalvia</taxon>
        <taxon>Autobranchia</taxon>
        <taxon>Pteriomorphia</taxon>
        <taxon>Mytilida</taxon>
        <taxon>Mytiloidea</taxon>
        <taxon>Mytilidae</taxon>
        <taxon>Mytilinae</taxon>
        <taxon>Mytilus</taxon>
    </lineage>
</organism>
<dbReference type="SUPFAM" id="SSF53448">
    <property type="entry name" value="Nucleotide-diphospho-sugar transferases"/>
    <property type="match status" value="1"/>
</dbReference>
<comment type="caution">
    <text evidence="2">The sequence shown here is derived from an EMBL/GenBank/DDBJ whole genome shotgun (WGS) entry which is preliminary data.</text>
</comment>
<dbReference type="EMBL" id="CAJPWZ010003070">
    <property type="protein sequence ID" value="CAG2250922.1"/>
    <property type="molecule type" value="Genomic_DNA"/>
</dbReference>
<feature type="compositionally biased region" description="Low complexity" evidence="1">
    <location>
        <begin position="196"/>
        <end position="205"/>
    </location>
</feature>
<evidence type="ECO:0000256" key="1">
    <source>
        <dbReference type="SAM" id="MobiDB-lite"/>
    </source>
</evidence>
<dbReference type="Proteomes" id="UP000683360">
    <property type="component" value="Unassembled WGS sequence"/>
</dbReference>
<evidence type="ECO:0000313" key="3">
    <source>
        <dbReference type="Proteomes" id="UP000683360"/>
    </source>
</evidence>
<keyword evidence="3" id="KW-1185">Reference proteome</keyword>
<name>A0A8S3V9T0_MYTED</name>
<feature type="region of interest" description="Disordered" evidence="1">
    <location>
        <begin position="190"/>
        <end position="213"/>
    </location>
</feature>
<proteinExistence type="predicted"/>
<reference evidence="2" key="1">
    <citation type="submission" date="2021-03" db="EMBL/GenBank/DDBJ databases">
        <authorList>
            <person name="Bekaert M."/>
        </authorList>
    </citation>
    <scope>NUCLEOTIDE SEQUENCE</scope>
</reference>
<evidence type="ECO:0000313" key="2">
    <source>
        <dbReference type="EMBL" id="CAG2250922.1"/>
    </source>
</evidence>
<gene>
    <name evidence="2" type="ORF">MEDL_62623</name>
</gene>